<dbReference type="Proteomes" id="UP000179368">
    <property type="component" value="Unassembled WGS sequence"/>
</dbReference>
<proteinExistence type="predicted"/>
<name>A0A1F6BTJ5_9BACT</name>
<evidence type="ECO:0000313" key="1">
    <source>
        <dbReference type="EMBL" id="OGG40265.1"/>
    </source>
</evidence>
<dbReference type="Pfam" id="PF18924">
    <property type="entry name" value="DUF5674"/>
    <property type="match status" value="1"/>
</dbReference>
<sequence>MIVKDKIKKGDIQPPFSKAVADIGREIVSFDCELHADCADELLGDGSNPGDLWGFNIYPDGHIDFVSLLNIRPAVGNRSMEIKNQEICDKIESIVGKLLTNDQ</sequence>
<comment type="caution">
    <text evidence="1">The sequence shown here is derived from an EMBL/GenBank/DDBJ whole genome shotgun (WGS) entry which is preliminary data.</text>
</comment>
<dbReference type="EMBL" id="MFKG01000019">
    <property type="protein sequence ID" value="OGG40265.1"/>
    <property type="molecule type" value="Genomic_DNA"/>
</dbReference>
<evidence type="ECO:0000313" key="2">
    <source>
        <dbReference type="Proteomes" id="UP000179368"/>
    </source>
</evidence>
<organism evidence="1 2">
    <name type="scientific">Candidatus Jorgensenbacteria bacterium GWA1_49_17</name>
    <dbReference type="NCBI Taxonomy" id="1798467"/>
    <lineage>
        <taxon>Bacteria</taxon>
        <taxon>Candidatus Joergenseniibacteriota</taxon>
    </lineage>
</organism>
<dbReference type="InterPro" id="IPR043731">
    <property type="entry name" value="DUF5674"/>
</dbReference>
<dbReference type="AlphaFoldDB" id="A0A1F6BTJ5"/>
<protein>
    <submittedName>
        <fullName evidence="1">Uncharacterized protein</fullName>
    </submittedName>
</protein>
<accession>A0A1F6BTJ5</accession>
<gene>
    <name evidence="1" type="ORF">A2116_01405</name>
</gene>
<reference evidence="1 2" key="1">
    <citation type="journal article" date="2016" name="Nat. Commun.">
        <title>Thousands of microbial genomes shed light on interconnected biogeochemical processes in an aquifer system.</title>
        <authorList>
            <person name="Anantharaman K."/>
            <person name="Brown C.T."/>
            <person name="Hug L.A."/>
            <person name="Sharon I."/>
            <person name="Castelle C.J."/>
            <person name="Probst A.J."/>
            <person name="Thomas B.C."/>
            <person name="Singh A."/>
            <person name="Wilkins M.J."/>
            <person name="Karaoz U."/>
            <person name="Brodie E.L."/>
            <person name="Williams K.H."/>
            <person name="Hubbard S.S."/>
            <person name="Banfield J.F."/>
        </authorList>
    </citation>
    <scope>NUCLEOTIDE SEQUENCE [LARGE SCALE GENOMIC DNA]</scope>
</reference>